<reference evidence="2 3" key="1">
    <citation type="submission" date="2019-12" db="EMBL/GenBank/DDBJ databases">
        <title>Genomic-based taxomic classification of the family Erythrobacteraceae.</title>
        <authorList>
            <person name="Xu L."/>
        </authorList>
    </citation>
    <scope>NUCLEOTIDE SEQUENCE [LARGE SCALE GENOMIC DNA]</scope>
    <source>
        <strain evidence="2 3">MCCC 1K01500</strain>
    </source>
</reference>
<comment type="caution">
    <text evidence="2">The sequence shown here is derived from an EMBL/GenBank/DDBJ whole genome shotgun (WGS) entry which is preliminary data.</text>
</comment>
<proteinExistence type="predicted"/>
<protein>
    <submittedName>
        <fullName evidence="2">UrcA family protein</fullName>
    </submittedName>
</protein>
<organism evidence="2 3">
    <name type="scientific">Croceibacterium salegens</name>
    <dbReference type="NCBI Taxonomy" id="1737568"/>
    <lineage>
        <taxon>Bacteria</taxon>
        <taxon>Pseudomonadati</taxon>
        <taxon>Pseudomonadota</taxon>
        <taxon>Alphaproteobacteria</taxon>
        <taxon>Sphingomonadales</taxon>
        <taxon>Erythrobacteraceae</taxon>
        <taxon>Croceibacterium</taxon>
    </lineage>
</organism>
<feature type="chain" id="PRO_5026019550" evidence="1">
    <location>
        <begin position="25"/>
        <end position="129"/>
    </location>
</feature>
<keyword evidence="3" id="KW-1185">Reference proteome</keyword>
<evidence type="ECO:0000256" key="1">
    <source>
        <dbReference type="SAM" id="SignalP"/>
    </source>
</evidence>
<feature type="signal peptide" evidence="1">
    <location>
        <begin position="1"/>
        <end position="24"/>
    </location>
</feature>
<gene>
    <name evidence="2" type="ORF">GRI89_17550</name>
</gene>
<sequence length="129" mass="13660">MLKRNFLTALVPVIAATISAPTLAGESLTVVEKSRKAEVRAVVMVPTAEFDLQTRAGEKALMNRVRDAADTACDSALGVAAHPNDKFNCWAAAMRDATGQVDDLVERTRLAAAGNAPILASNISVRIAR</sequence>
<accession>A0A6I4SZC2</accession>
<keyword evidence="1" id="KW-0732">Signal</keyword>
<dbReference type="EMBL" id="WTYM01000063">
    <property type="protein sequence ID" value="MXO61351.1"/>
    <property type="molecule type" value="Genomic_DNA"/>
</dbReference>
<dbReference type="NCBIfam" id="TIGR04433">
    <property type="entry name" value="UrcA_uranyl"/>
    <property type="match status" value="1"/>
</dbReference>
<name>A0A6I4SZC2_9SPHN</name>
<dbReference type="Proteomes" id="UP000433652">
    <property type="component" value="Unassembled WGS sequence"/>
</dbReference>
<dbReference type="InterPro" id="IPR030972">
    <property type="entry name" value="UrcA_uranyl"/>
</dbReference>
<dbReference type="AlphaFoldDB" id="A0A6I4SZC2"/>
<evidence type="ECO:0000313" key="3">
    <source>
        <dbReference type="Proteomes" id="UP000433652"/>
    </source>
</evidence>
<evidence type="ECO:0000313" key="2">
    <source>
        <dbReference type="EMBL" id="MXO61351.1"/>
    </source>
</evidence>
<dbReference type="RefSeq" id="WP_159798358.1">
    <property type="nucleotide sequence ID" value="NZ_WTYM01000063.1"/>
</dbReference>